<dbReference type="STRING" id="1184267.A11Q_1339"/>
<keyword evidence="6" id="KW-1185">Reference proteome</keyword>
<dbReference type="RefSeq" id="WP_015470045.1">
    <property type="nucleotide sequence ID" value="NC_020813.1"/>
</dbReference>
<keyword evidence="2" id="KW-0349">Heme</keyword>
<dbReference type="HOGENOM" id="CLU_104957_4_0_7"/>
<dbReference type="CDD" id="cd08916">
    <property type="entry name" value="TrHb3_P"/>
    <property type="match status" value="1"/>
</dbReference>
<accession>M4VAR2</accession>
<dbReference type="OrthoDB" id="25954at2"/>
<dbReference type="PATRIC" id="fig|1184267.3.peg.1357"/>
<dbReference type="SUPFAM" id="SSF46458">
    <property type="entry name" value="Globin-like"/>
    <property type="match status" value="1"/>
</dbReference>
<keyword evidence="1" id="KW-0813">Transport</keyword>
<dbReference type="eggNOG" id="COG2346">
    <property type="taxonomic scope" value="Bacteria"/>
</dbReference>
<dbReference type="AlphaFoldDB" id="M4VAR2"/>
<proteinExistence type="predicted"/>
<sequence length="129" mass="15164">MSETKPQIQSRQEIIHIVDSFYTKVRADELIGPIFNDVAKVDWDEHLPKLYNFWEDLILGSDNYRGRPFPPHIKLDLKMEHFERWLGLFTQTVDENYSGLKAEEIKARARRIAYNFSINLGLISTPRVT</sequence>
<organism evidence="5 6">
    <name type="scientific">Pseudobdellovibrio exovorus JSS</name>
    <dbReference type="NCBI Taxonomy" id="1184267"/>
    <lineage>
        <taxon>Bacteria</taxon>
        <taxon>Pseudomonadati</taxon>
        <taxon>Bdellovibrionota</taxon>
        <taxon>Bdellovibrionia</taxon>
        <taxon>Bdellovibrionales</taxon>
        <taxon>Pseudobdellovibrionaceae</taxon>
        <taxon>Pseudobdellovibrio</taxon>
    </lineage>
</organism>
<dbReference type="InterPro" id="IPR012292">
    <property type="entry name" value="Globin/Proto"/>
</dbReference>
<evidence type="ECO:0000313" key="5">
    <source>
        <dbReference type="EMBL" id="AGH95555.1"/>
    </source>
</evidence>
<evidence type="ECO:0000256" key="3">
    <source>
        <dbReference type="ARBA" id="ARBA00022723"/>
    </source>
</evidence>
<dbReference type="GO" id="GO:0046872">
    <property type="term" value="F:metal ion binding"/>
    <property type="evidence" value="ECO:0007669"/>
    <property type="project" value="UniProtKB-KW"/>
</dbReference>
<dbReference type="GO" id="GO:0019825">
    <property type="term" value="F:oxygen binding"/>
    <property type="evidence" value="ECO:0007669"/>
    <property type="project" value="InterPro"/>
</dbReference>
<keyword evidence="3" id="KW-0479">Metal-binding</keyword>
<dbReference type="InterPro" id="IPR001486">
    <property type="entry name" value="Hemoglobin_trunc"/>
</dbReference>
<dbReference type="Proteomes" id="UP000012040">
    <property type="component" value="Chromosome"/>
</dbReference>
<gene>
    <name evidence="5" type="ORF">A11Q_1339</name>
</gene>
<dbReference type="Gene3D" id="1.10.490.10">
    <property type="entry name" value="Globins"/>
    <property type="match status" value="1"/>
</dbReference>
<dbReference type="KEGG" id="bex:A11Q_1339"/>
<dbReference type="InterPro" id="IPR009050">
    <property type="entry name" value="Globin-like_sf"/>
</dbReference>
<dbReference type="Pfam" id="PF01152">
    <property type="entry name" value="Bac_globin"/>
    <property type="match status" value="1"/>
</dbReference>
<reference evidence="5 6" key="1">
    <citation type="journal article" date="2013" name="ISME J.">
        <title>By their genes ye shall know them: genomic signatures of predatory bacteria.</title>
        <authorList>
            <person name="Pasternak Z."/>
            <person name="Pietrokovski S."/>
            <person name="Rotem O."/>
            <person name="Gophna U."/>
            <person name="Lurie-Weinberger M.N."/>
            <person name="Jurkevitch E."/>
        </authorList>
    </citation>
    <scope>NUCLEOTIDE SEQUENCE [LARGE SCALE GENOMIC DNA]</scope>
    <source>
        <strain evidence="5 6">JSS</strain>
    </source>
</reference>
<evidence type="ECO:0000256" key="4">
    <source>
        <dbReference type="ARBA" id="ARBA00023004"/>
    </source>
</evidence>
<evidence type="ECO:0000256" key="2">
    <source>
        <dbReference type="ARBA" id="ARBA00022617"/>
    </source>
</evidence>
<name>M4VAR2_9BACT</name>
<keyword evidence="4" id="KW-0408">Iron</keyword>
<protein>
    <submittedName>
        <fullName evidence="5">Uncharacterized protein</fullName>
    </submittedName>
</protein>
<dbReference type="EMBL" id="CP003537">
    <property type="protein sequence ID" value="AGH95555.1"/>
    <property type="molecule type" value="Genomic_DNA"/>
</dbReference>
<evidence type="ECO:0000256" key="1">
    <source>
        <dbReference type="ARBA" id="ARBA00022448"/>
    </source>
</evidence>
<dbReference type="GO" id="GO:0020037">
    <property type="term" value="F:heme binding"/>
    <property type="evidence" value="ECO:0007669"/>
    <property type="project" value="InterPro"/>
</dbReference>
<evidence type="ECO:0000313" key="6">
    <source>
        <dbReference type="Proteomes" id="UP000012040"/>
    </source>
</evidence>